<keyword evidence="13" id="KW-1185">Reference proteome</keyword>
<name>A0A914BRP4_PATMI</name>
<dbReference type="AlphaFoldDB" id="A0A914BRP4"/>
<keyword evidence="3 9" id="KW-0812">Transmembrane</keyword>
<feature type="transmembrane region" description="Helical" evidence="10">
    <location>
        <begin position="186"/>
        <end position="209"/>
    </location>
</feature>
<dbReference type="InterPro" id="IPR000276">
    <property type="entry name" value="GPCR_Rhodpsn"/>
</dbReference>
<evidence type="ECO:0000256" key="10">
    <source>
        <dbReference type="SAM" id="Phobius"/>
    </source>
</evidence>
<feature type="transmembrane region" description="Helical" evidence="10">
    <location>
        <begin position="95"/>
        <end position="123"/>
    </location>
</feature>
<evidence type="ECO:0000256" key="1">
    <source>
        <dbReference type="ARBA" id="ARBA00004651"/>
    </source>
</evidence>
<keyword evidence="2" id="KW-1003">Cell membrane</keyword>
<evidence type="ECO:0000313" key="12">
    <source>
        <dbReference type="EnsemblMetazoa" id="XP_038078182.1"/>
    </source>
</evidence>
<evidence type="ECO:0000256" key="8">
    <source>
        <dbReference type="ARBA" id="ARBA00023224"/>
    </source>
</evidence>
<sequence length="329" mass="36629">MAWTVTQGTNNLTTGKADDSESSQTALAVVVCTFATLGLALNFLLNPLMLLVLHRVTSIQPTTKIFMVSLTASDLGSGLVWLLELPELFLGAWPLGGFLCAATGVMMFTTRAMGVFSLLLLTVNRYIAVSRPLRYPTLMTVFRSKVIVCSTWAAVTAICITVYGIYHPKYILESGPLKLCIWESDWRQYVSIVTMLSVLLVVSFLYVHILMIARRHARRIATDNQVGNGQAMGQIPQNVSTRSTTTVVIITGTLMVSWLPTVIILSTLIPETDFAGYRIFLLVNLTDDFLLANTWLNVIIYYLRNRDLRQTIHLILSAWLSHLCRGPRP</sequence>
<evidence type="ECO:0000256" key="7">
    <source>
        <dbReference type="ARBA" id="ARBA00023170"/>
    </source>
</evidence>
<proteinExistence type="inferred from homology"/>
<keyword evidence="5 9" id="KW-0297">G-protein coupled receptor</keyword>
<keyword evidence="6 10" id="KW-0472">Membrane</keyword>
<dbReference type="OrthoDB" id="10042731at2759"/>
<keyword evidence="7 9" id="KW-0675">Receptor</keyword>
<organism evidence="12 13">
    <name type="scientific">Patiria miniata</name>
    <name type="common">Bat star</name>
    <name type="synonym">Asterina miniata</name>
    <dbReference type="NCBI Taxonomy" id="46514"/>
    <lineage>
        <taxon>Eukaryota</taxon>
        <taxon>Metazoa</taxon>
        <taxon>Echinodermata</taxon>
        <taxon>Eleutherozoa</taxon>
        <taxon>Asterozoa</taxon>
        <taxon>Asteroidea</taxon>
        <taxon>Valvatacea</taxon>
        <taxon>Valvatida</taxon>
        <taxon>Asterinidae</taxon>
        <taxon>Patiria</taxon>
    </lineage>
</organism>
<dbReference type="PANTHER" id="PTHR24249:SF411">
    <property type="entry name" value="G-PROTEIN COUPLED RECEPTORS FAMILY 1 PROFILE DOMAIN-CONTAINING PROTEIN"/>
    <property type="match status" value="1"/>
</dbReference>
<comment type="subcellular location">
    <subcellularLocation>
        <location evidence="1">Cell membrane</location>
        <topology evidence="1">Multi-pass membrane protein</topology>
    </subcellularLocation>
</comment>
<dbReference type="EnsemblMetazoa" id="XM_038222254.1">
    <property type="protein sequence ID" value="XP_038078182.1"/>
    <property type="gene ID" value="LOC119745712"/>
</dbReference>
<evidence type="ECO:0000259" key="11">
    <source>
        <dbReference type="PROSITE" id="PS50262"/>
    </source>
</evidence>
<dbReference type="Gene3D" id="1.20.1070.10">
    <property type="entry name" value="Rhodopsin 7-helix transmembrane proteins"/>
    <property type="match status" value="1"/>
</dbReference>
<keyword evidence="4 10" id="KW-1133">Transmembrane helix</keyword>
<feature type="transmembrane region" description="Helical" evidence="10">
    <location>
        <begin position="144"/>
        <end position="166"/>
    </location>
</feature>
<dbReference type="PROSITE" id="PS50262">
    <property type="entry name" value="G_PROTEIN_RECEP_F1_2"/>
    <property type="match status" value="1"/>
</dbReference>
<dbReference type="Proteomes" id="UP000887568">
    <property type="component" value="Unplaced"/>
</dbReference>
<accession>A0A914BRP4</accession>
<dbReference type="InterPro" id="IPR050569">
    <property type="entry name" value="TAAR"/>
</dbReference>
<dbReference type="PANTHER" id="PTHR24249">
    <property type="entry name" value="HISTAMINE RECEPTOR-RELATED G-PROTEIN COUPLED RECEPTOR"/>
    <property type="match status" value="1"/>
</dbReference>
<protein>
    <recommendedName>
        <fullName evidence="11">G-protein coupled receptors family 1 profile domain-containing protein</fullName>
    </recommendedName>
</protein>
<feature type="transmembrane region" description="Helical" evidence="10">
    <location>
        <begin position="247"/>
        <end position="269"/>
    </location>
</feature>
<evidence type="ECO:0000256" key="2">
    <source>
        <dbReference type="ARBA" id="ARBA00022475"/>
    </source>
</evidence>
<dbReference type="InterPro" id="IPR017452">
    <property type="entry name" value="GPCR_Rhodpsn_7TM"/>
</dbReference>
<dbReference type="GeneID" id="119745712"/>
<feature type="transmembrane region" description="Helical" evidence="10">
    <location>
        <begin position="65"/>
        <end position="83"/>
    </location>
</feature>
<dbReference type="SUPFAM" id="SSF81321">
    <property type="entry name" value="Family A G protein-coupled receptor-like"/>
    <property type="match status" value="1"/>
</dbReference>
<evidence type="ECO:0000313" key="13">
    <source>
        <dbReference type="Proteomes" id="UP000887568"/>
    </source>
</evidence>
<feature type="transmembrane region" description="Helical" evidence="10">
    <location>
        <begin position="26"/>
        <end position="53"/>
    </location>
</feature>
<dbReference type="PRINTS" id="PR00237">
    <property type="entry name" value="GPCRRHODOPSN"/>
</dbReference>
<dbReference type="RefSeq" id="XP_038078182.1">
    <property type="nucleotide sequence ID" value="XM_038222254.1"/>
</dbReference>
<dbReference type="OMA" id="AHHECKP"/>
<dbReference type="Pfam" id="PF00001">
    <property type="entry name" value="7tm_1"/>
    <property type="match status" value="1"/>
</dbReference>
<keyword evidence="8 9" id="KW-0807">Transducer</keyword>
<feature type="domain" description="G-protein coupled receptors family 1 profile" evidence="11">
    <location>
        <begin position="45"/>
        <end position="301"/>
    </location>
</feature>
<dbReference type="PROSITE" id="PS00237">
    <property type="entry name" value="G_PROTEIN_RECEP_F1_1"/>
    <property type="match status" value="1"/>
</dbReference>
<dbReference type="GO" id="GO:0004930">
    <property type="term" value="F:G protein-coupled receptor activity"/>
    <property type="evidence" value="ECO:0007669"/>
    <property type="project" value="UniProtKB-KW"/>
</dbReference>
<feature type="transmembrane region" description="Helical" evidence="10">
    <location>
        <begin position="275"/>
        <end position="303"/>
    </location>
</feature>
<evidence type="ECO:0000256" key="9">
    <source>
        <dbReference type="RuleBase" id="RU000688"/>
    </source>
</evidence>
<comment type="similarity">
    <text evidence="9">Belongs to the G-protein coupled receptor 1 family.</text>
</comment>
<evidence type="ECO:0000256" key="3">
    <source>
        <dbReference type="ARBA" id="ARBA00022692"/>
    </source>
</evidence>
<dbReference type="CDD" id="cd00637">
    <property type="entry name" value="7tm_classA_rhodopsin-like"/>
    <property type="match status" value="1"/>
</dbReference>
<evidence type="ECO:0000256" key="6">
    <source>
        <dbReference type="ARBA" id="ARBA00023136"/>
    </source>
</evidence>
<evidence type="ECO:0000256" key="5">
    <source>
        <dbReference type="ARBA" id="ARBA00023040"/>
    </source>
</evidence>
<evidence type="ECO:0000256" key="4">
    <source>
        <dbReference type="ARBA" id="ARBA00022989"/>
    </source>
</evidence>
<reference evidence="12" key="1">
    <citation type="submission" date="2022-11" db="UniProtKB">
        <authorList>
            <consortium name="EnsemblMetazoa"/>
        </authorList>
    </citation>
    <scope>IDENTIFICATION</scope>
</reference>
<dbReference type="GO" id="GO:0005886">
    <property type="term" value="C:plasma membrane"/>
    <property type="evidence" value="ECO:0007669"/>
    <property type="project" value="UniProtKB-SubCell"/>
</dbReference>